<comment type="caution">
    <text evidence="1">The sequence shown here is derived from an EMBL/GenBank/DDBJ whole genome shotgun (WGS) entry which is preliminary data.</text>
</comment>
<organism evidence="1 2">
    <name type="scientific">Cichorium intybus</name>
    <name type="common">Chicory</name>
    <dbReference type="NCBI Taxonomy" id="13427"/>
    <lineage>
        <taxon>Eukaryota</taxon>
        <taxon>Viridiplantae</taxon>
        <taxon>Streptophyta</taxon>
        <taxon>Embryophyta</taxon>
        <taxon>Tracheophyta</taxon>
        <taxon>Spermatophyta</taxon>
        <taxon>Magnoliopsida</taxon>
        <taxon>eudicotyledons</taxon>
        <taxon>Gunneridae</taxon>
        <taxon>Pentapetalae</taxon>
        <taxon>asterids</taxon>
        <taxon>campanulids</taxon>
        <taxon>Asterales</taxon>
        <taxon>Asteraceae</taxon>
        <taxon>Cichorioideae</taxon>
        <taxon>Cichorieae</taxon>
        <taxon>Cichoriinae</taxon>
        <taxon>Cichorium</taxon>
    </lineage>
</organism>
<evidence type="ECO:0000313" key="2">
    <source>
        <dbReference type="Proteomes" id="UP001055811"/>
    </source>
</evidence>
<gene>
    <name evidence="1" type="ORF">L2E82_04222</name>
</gene>
<evidence type="ECO:0000313" key="1">
    <source>
        <dbReference type="EMBL" id="KAI3790848.1"/>
    </source>
</evidence>
<protein>
    <submittedName>
        <fullName evidence="1">Uncharacterized protein</fullName>
    </submittedName>
</protein>
<sequence>MLPAATREKVIALLKQYKHVFAWEPADMVGVDRNVIEHNLNVKPGSSTIKQKKRARQMPFGLKNAGATYQRLVDQLFRNQIGRNIEVYVDDMVIKSLEETALITDIEETLKTLEQAKMILNTAKCVFGVEEGHFLGYYVTNQGILPNPAKVQDAFETRSPVTLKEMQSLNGKLTALGRFIAKSAEKALPLFNTLKGEVNKDGFKWTTAADEAWKNLKHALGNLPTLSSPIPGEILSIYLSASHEAVSAVLVVERNNTQLPVYFISRVLQGPEVNYLMLEKLVLALVHAARRLRRYFQAHHVEVLTSQPLKQILLKPENLG</sequence>
<proteinExistence type="predicted"/>
<accession>A0ACB9H698</accession>
<name>A0ACB9H698_CICIN</name>
<dbReference type="Proteomes" id="UP001055811">
    <property type="component" value="Linkage Group LG01"/>
</dbReference>
<dbReference type="EMBL" id="CM042009">
    <property type="protein sequence ID" value="KAI3790848.1"/>
    <property type="molecule type" value="Genomic_DNA"/>
</dbReference>
<reference evidence="1 2" key="2">
    <citation type="journal article" date="2022" name="Mol. Ecol. Resour.">
        <title>The genomes of chicory, endive, great burdock and yacon provide insights into Asteraceae paleo-polyploidization history and plant inulin production.</title>
        <authorList>
            <person name="Fan W."/>
            <person name="Wang S."/>
            <person name="Wang H."/>
            <person name="Wang A."/>
            <person name="Jiang F."/>
            <person name="Liu H."/>
            <person name="Zhao H."/>
            <person name="Xu D."/>
            <person name="Zhang Y."/>
        </authorList>
    </citation>
    <scope>NUCLEOTIDE SEQUENCE [LARGE SCALE GENOMIC DNA]</scope>
    <source>
        <strain evidence="2">cv. Punajuju</strain>
        <tissue evidence="1">Leaves</tissue>
    </source>
</reference>
<reference evidence="2" key="1">
    <citation type="journal article" date="2022" name="Mol. Ecol. Resour.">
        <title>The genomes of chicory, endive, great burdock and yacon provide insights into Asteraceae palaeo-polyploidization history and plant inulin production.</title>
        <authorList>
            <person name="Fan W."/>
            <person name="Wang S."/>
            <person name="Wang H."/>
            <person name="Wang A."/>
            <person name="Jiang F."/>
            <person name="Liu H."/>
            <person name="Zhao H."/>
            <person name="Xu D."/>
            <person name="Zhang Y."/>
        </authorList>
    </citation>
    <scope>NUCLEOTIDE SEQUENCE [LARGE SCALE GENOMIC DNA]</scope>
    <source>
        <strain evidence="2">cv. Punajuju</strain>
    </source>
</reference>
<keyword evidence="2" id="KW-1185">Reference proteome</keyword>